<evidence type="ECO:0000256" key="7">
    <source>
        <dbReference type="ARBA" id="ARBA00033711"/>
    </source>
</evidence>
<dbReference type="EMBL" id="JBHZOL010000088">
    <property type="protein sequence ID" value="MFE4107614.1"/>
    <property type="molecule type" value="Genomic_DNA"/>
</dbReference>
<dbReference type="EC" id="3.1.3.71" evidence="3 8"/>
<dbReference type="SUPFAM" id="SSF142823">
    <property type="entry name" value="ComB-like"/>
    <property type="match status" value="1"/>
</dbReference>
<dbReference type="PANTHER" id="PTHR37311:SF1">
    <property type="entry name" value="2-PHOSPHOSULFOLACTATE PHOSPHATASE-RELATED"/>
    <property type="match status" value="1"/>
</dbReference>
<organism evidence="9 10">
    <name type="scientific">Almyronema epifaneia S1</name>
    <dbReference type="NCBI Taxonomy" id="2991925"/>
    <lineage>
        <taxon>Bacteria</taxon>
        <taxon>Bacillati</taxon>
        <taxon>Cyanobacteriota</taxon>
        <taxon>Cyanophyceae</taxon>
        <taxon>Nodosilineales</taxon>
        <taxon>Nodosilineaceae</taxon>
        <taxon>Almyronema</taxon>
        <taxon>Almyronema epifaneia</taxon>
    </lineage>
</organism>
<evidence type="ECO:0000313" key="10">
    <source>
        <dbReference type="Proteomes" id="UP001600165"/>
    </source>
</evidence>
<comment type="caution">
    <text evidence="9">The sequence shown here is derived from an EMBL/GenBank/DDBJ whole genome shotgun (WGS) entry which is preliminary data.</text>
</comment>
<proteinExistence type="inferred from homology"/>
<dbReference type="NCBIfam" id="NF002056">
    <property type="entry name" value="PRK00886.1-5"/>
    <property type="match status" value="1"/>
</dbReference>
<gene>
    <name evidence="8" type="primary">comB</name>
    <name evidence="9" type="ORF">ACFVKH_15075</name>
</gene>
<accession>A0ABW6IHC4</accession>
<evidence type="ECO:0000256" key="3">
    <source>
        <dbReference type="ARBA" id="ARBA00012953"/>
    </source>
</evidence>
<comment type="cofactor">
    <cofactor evidence="1 8">
        <name>Mg(2+)</name>
        <dbReference type="ChEBI" id="CHEBI:18420"/>
    </cofactor>
</comment>
<dbReference type="RefSeq" id="WP_377966498.1">
    <property type="nucleotide sequence ID" value="NZ_JBHZOL010000088.1"/>
</dbReference>
<dbReference type="InterPro" id="IPR005238">
    <property type="entry name" value="ComB-like"/>
</dbReference>
<dbReference type="Gene3D" id="3.90.1560.10">
    <property type="entry name" value="ComB-like"/>
    <property type="match status" value="1"/>
</dbReference>
<evidence type="ECO:0000313" key="9">
    <source>
        <dbReference type="EMBL" id="MFE4107614.1"/>
    </source>
</evidence>
<name>A0ABW6IHC4_9CYAN</name>
<keyword evidence="10" id="KW-1185">Reference proteome</keyword>
<keyword evidence="5 8" id="KW-0378">Hydrolase</keyword>
<dbReference type="Pfam" id="PF04029">
    <property type="entry name" value="2-ph_phosp"/>
    <property type="match status" value="1"/>
</dbReference>
<evidence type="ECO:0000256" key="5">
    <source>
        <dbReference type="ARBA" id="ARBA00022801"/>
    </source>
</evidence>
<dbReference type="HAMAP" id="MF_00490">
    <property type="entry name" value="ComB"/>
    <property type="match status" value="1"/>
</dbReference>
<comment type="similarity">
    <text evidence="2 8">Belongs to the ComB family.</text>
</comment>
<comment type="catalytic activity">
    <reaction evidence="7 8">
        <text>(2R)-O-phospho-3-sulfolactate + H2O = (2R)-3-sulfolactate + phosphate</text>
        <dbReference type="Rhea" id="RHEA:23416"/>
        <dbReference type="ChEBI" id="CHEBI:15377"/>
        <dbReference type="ChEBI" id="CHEBI:15597"/>
        <dbReference type="ChEBI" id="CHEBI:43474"/>
        <dbReference type="ChEBI" id="CHEBI:58738"/>
        <dbReference type="EC" id="3.1.3.71"/>
    </reaction>
</comment>
<evidence type="ECO:0000256" key="4">
    <source>
        <dbReference type="ARBA" id="ARBA00021948"/>
    </source>
</evidence>
<dbReference type="PANTHER" id="PTHR37311">
    <property type="entry name" value="2-PHOSPHOSULFOLACTATE PHOSPHATASE-RELATED"/>
    <property type="match status" value="1"/>
</dbReference>
<evidence type="ECO:0000256" key="6">
    <source>
        <dbReference type="ARBA" id="ARBA00022842"/>
    </source>
</evidence>
<evidence type="ECO:0000256" key="1">
    <source>
        <dbReference type="ARBA" id="ARBA00001946"/>
    </source>
</evidence>
<dbReference type="InterPro" id="IPR036702">
    <property type="entry name" value="ComB-like_sf"/>
</dbReference>
<evidence type="ECO:0000256" key="2">
    <source>
        <dbReference type="ARBA" id="ARBA00009997"/>
    </source>
</evidence>
<sequence>MKLFVYHTPEEVPAGEAPDCAIAIDVLRATSTMAAAFAAGAEAIQVFSDITALLQASEQWPQEKRIRAGERGGARVEGCDLGNSPLDHNPEQTEGRRLFMSTTNGTRCLQRIQQAPTVITSALTTRQATVDFLLRKQPETVWLVGSGWEGTYSLEDTVCAGAIAHGIISATAATFDTLAGNDALVAAVALYLHWQDQLLALMQQATHGQRLLRLNNLADLEYCAQLDILPIVPIQQEAGVLVPQTIQ</sequence>
<dbReference type="Proteomes" id="UP001600165">
    <property type="component" value="Unassembled WGS sequence"/>
</dbReference>
<evidence type="ECO:0000256" key="8">
    <source>
        <dbReference type="HAMAP-Rule" id="MF_00490"/>
    </source>
</evidence>
<reference evidence="9 10" key="1">
    <citation type="submission" date="2024-10" db="EMBL/GenBank/DDBJ databases">
        <authorList>
            <person name="Ratan Roy A."/>
            <person name="Morales Sandoval P.H."/>
            <person name="De Los Santos Villalobos S."/>
            <person name="Chakraborty S."/>
            <person name="Mukherjee J."/>
        </authorList>
    </citation>
    <scope>NUCLEOTIDE SEQUENCE [LARGE SCALE GENOMIC DNA]</scope>
    <source>
        <strain evidence="9 10">S1</strain>
    </source>
</reference>
<keyword evidence="6 8" id="KW-0460">Magnesium</keyword>
<protein>
    <recommendedName>
        <fullName evidence="4 8">Probable 2-phosphosulfolactate phosphatase</fullName>
        <ecNumber evidence="3 8">3.1.3.71</ecNumber>
    </recommendedName>
</protein>